<comment type="caution">
    <text evidence="1">The sequence shown here is derived from an EMBL/GenBank/DDBJ whole genome shotgun (WGS) entry which is preliminary data.</text>
</comment>
<sequence>MTIIVAQPNYMKTLESIATDFYHSFYKKEWIGEEDSVRKLSIQEAYEVQDLVTKRRIESGEHVVGFKVGCTSNSIRKQFGLSEPIYGRLFYPHVGNNQVNVNWSDYINCAIEPELVIKIGKNLEGKNLSDEEFIDAIDYVSPGVEIHEYNFWVNPPTIQELICSGGIHTGLIIGDQRISPVDLQFKDEVFTVYKNKSLITSAPSSEIMGGPFHSLRWLVNLLTDKGLLLEKGSLVIPGSPVELVNINQDTELEVVIDNVGSITVKFERK</sequence>
<reference evidence="1 2" key="1">
    <citation type="submission" date="2018-08" db="EMBL/GenBank/DDBJ databases">
        <title>Genomic Encyclopedia of Archaeal and Bacterial Type Strains, Phase II (KMG-II): from individual species to whole genera.</title>
        <authorList>
            <person name="Goeker M."/>
        </authorList>
    </citation>
    <scope>NUCLEOTIDE SEQUENCE [LARGE SCALE GENOMIC DNA]</scope>
    <source>
        <strain evidence="1 2">DSM 15986</strain>
    </source>
</reference>
<dbReference type="PANTHER" id="PTHR30143:SF0">
    <property type="entry name" value="2-KETO-4-PENTENOATE HYDRATASE"/>
    <property type="match status" value="1"/>
</dbReference>
<name>A0A3E0DWZ5_9BACT</name>
<dbReference type="PANTHER" id="PTHR30143">
    <property type="entry name" value="ACID HYDRATASE"/>
    <property type="match status" value="1"/>
</dbReference>
<dbReference type="InterPro" id="IPR036663">
    <property type="entry name" value="Fumarylacetoacetase_C_sf"/>
</dbReference>
<protein>
    <submittedName>
        <fullName evidence="1">2-keto-4-pentenoate hydratase</fullName>
    </submittedName>
</protein>
<proteinExistence type="predicted"/>
<dbReference type="EMBL" id="QUNF01000006">
    <property type="protein sequence ID" value="REG90617.1"/>
    <property type="molecule type" value="Genomic_DNA"/>
</dbReference>
<evidence type="ECO:0000313" key="1">
    <source>
        <dbReference type="EMBL" id="REG90617.1"/>
    </source>
</evidence>
<dbReference type="InterPro" id="IPR050772">
    <property type="entry name" value="Hydratase-Decarb/MhpD_sf"/>
</dbReference>
<dbReference type="Proteomes" id="UP000256405">
    <property type="component" value="Unassembled WGS sequence"/>
</dbReference>
<dbReference type="GO" id="GO:0008684">
    <property type="term" value="F:2-oxopent-4-enoate hydratase activity"/>
    <property type="evidence" value="ECO:0007669"/>
    <property type="project" value="TreeGrafter"/>
</dbReference>
<organism evidence="1 2">
    <name type="scientific">Algoriphagus antarcticus</name>
    <dbReference type="NCBI Taxonomy" id="238540"/>
    <lineage>
        <taxon>Bacteria</taxon>
        <taxon>Pseudomonadati</taxon>
        <taxon>Bacteroidota</taxon>
        <taxon>Cytophagia</taxon>
        <taxon>Cytophagales</taxon>
        <taxon>Cyclobacteriaceae</taxon>
        <taxon>Algoriphagus</taxon>
    </lineage>
</organism>
<keyword evidence="2" id="KW-1185">Reference proteome</keyword>
<dbReference type="GO" id="GO:0005737">
    <property type="term" value="C:cytoplasm"/>
    <property type="evidence" value="ECO:0007669"/>
    <property type="project" value="TreeGrafter"/>
</dbReference>
<gene>
    <name evidence="1" type="ORF">C8N25_106116</name>
</gene>
<dbReference type="AlphaFoldDB" id="A0A3E0DWZ5"/>
<dbReference type="Gene3D" id="3.90.850.10">
    <property type="entry name" value="Fumarylacetoacetase-like, C-terminal domain"/>
    <property type="match status" value="1"/>
</dbReference>
<evidence type="ECO:0000313" key="2">
    <source>
        <dbReference type="Proteomes" id="UP000256405"/>
    </source>
</evidence>
<dbReference type="SUPFAM" id="SSF56529">
    <property type="entry name" value="FAH"/>
    <property type="match status" value="1"/>
</dbReference>
<accession>A0A3E0DWZ5</accession>